<evidence type="ECO:0000313" key="3">
    <source>
        <dbReference type="Proteomes" id="UP001174936"/>
    </source>
</evidence>
<gene>
    <name evidence="2" type="ORF">B0T16DRAFT_327140</name>
</gene>
<dbReference type="PANTHER" id="PTHR24148:SF73">
    <property type="entry name" value="HET DOMAIN PROTEIN (AFU_ORTHOLOGUE AFUA_8G01020)"/>
    <property type="match status" value="1"/>
</dbReference>
<feature type="non-terminal residue" evidence="2">
    <location>
        <position position="1"/>
    </location>
</feature>
<dbReference type="InterPro" id="IPR052895">
    <property type="entry name" value="HetReg/Transcr_Mod"/>
</dbReference>
<comment type="caution">
    <text evidence="2">The sequence shown here is derived from an EMBL/GenBank/DDBJ whole genome shotgun (WGS) entry which is preliminary data.</text>
</comment>
<evidence type="ECO:0000313" key="2">
    <source>
        <dbReference type="EMBL" id="KAK0648369.1"/>
    </source>
</evidence>
<name>A0AA39Y9T6_9PEZI</name>
<organism evidence="2 3">
    <name type="scientific">Cercophora newfieldiana</name>
    <dbReference type="NCBI Taxonomy" id="92897"/>
    <lineage>
        <taxon>Eukaryota</taxon>
        <taxon>Fungi</taxon>
        <taxon>Dikarya</taxon>
        <taxon>Ascomycota</taxon>
        <taxon>Pezizomycotina</taxon>
        <taxon>Sordariomycetes</taxon>
        <taxon>Sordariomycetidae</taxon>
        <taxon>Sordariales</taxon>
        <taxon>Lasiosphaeriaceae</taxon>
        <taxon>Cercophora</taxon>
    </lineage>
</organism>
<sequence>MPEHSQVHLPLPETSSIRLLFIEPGAFAEPLKVRLEVFPDLETCPPFNALSYTWGDPKLVETISCNGTDVSIGKNLADALRRFRASTPNYQHDAIWADALCINQDDLLEKTHQVRLMRRIYQKAGRVLIWLGPDTGDFDDAL</sequence>
<accession>A0AA39Y9T6</accession>
<proteinExistence type="predicted"/>
<dbReference type="PANTHER" id="PTHR24148">
    <property type="entry name" value="ANKYRIN REPEAT DOMAIN-CONTAINING PROTEIN 39 HOMOLOG-RELATED"/>
    <property type="match status" value="1"/>
</dbReference>
<protein>
    <submittedName>
        <fullName evidence="2">Heterokaryon incompatibility protein-domain-containing protein</fullName>
    </submittedName>
</protein>
<dbReference type="EMBL" id="JAULSV010000003">
    <property type="protein sequence ID" value="KAK0648369.1"/>
    <property type="molecule type" value="Genomic_DNA"/>
</dbReference>
<dbReference type="Proteomes" id="UP001174936">
    <property type="component" value="Unassembled WGS sequence"/>
</dbReference>
<dbReference type="Pfam" id="PF06985">
    <property type="entry name" value="HET"/>
    <property type="match status" value="1"/>
</dbReference>
<keyword evidence="3" id="KW-1185">Reference proteome</keyword>
<dbReference type="InterPro" id="IPR010730">
    <property type="entry name" value="HET"/>
</dbReference>
<feature type="domain" description="Heterokaryon incompatibility" evidence="1">
    <location>
        <begin position="47"/>
        <end position="136"/>
    </location>
</feature>
<evidence type="ECO:0000259" key="1">
    <source>
        <dbReference type="Pfam" id="PF06985"/>
    </source>
</evidence>
<reference evidence="2" key="1">
    <citation type="submission" date="2023-06" db="EMBL/GenBank/DDBJ databases">
        <title>Genome-scale phylogeny and comparative genomics of the fungal order Sordariales.</title>
        <authorList>
            <consortium name="Lawrence Berkeley National Laboratory"/>
            <person name="Hensen N."/>
            <person name="Bonometti L."/>
            <person name="Westerberg I."/>
            <person name="Brannstrom I.O."/>
            <person name="Guillou S."/>
            <person name="Cros-Aarteil S."/>
            <person name="Calhoun S."/>
            <person name="Haridas S."/>
            <person name="Kuo A."/>
            <person name="Mondo S."/>
            <person name="Pangilinan J."/>
            <person name="Riley R."/>
            <person name="Labutti K."/>
            <person name="Andreopoulos B."/>
            <person name="Lipzen A."/>
            <person name="Chen C."/>
            <person name="Yanf M."/>
            <person name="Daum C."/>
            <person name="Ng V."/>
            <person name="Clum A."/>
            <person name="Steindorff A."/>
            <person name="Ohm R."/>
            <person name="Martin F."/>
            <person name="Silar P."/>
            <person name="Natvig D."/>
            <person name="Lalanne C."/>
            <person name="Gautier V."/>
            <person name="Ament-Velasquez S.L."/>
            <person name="Kruys A."/>
            <person name="Hutchinson M.I."/>
            <person name="Powell A.J."/>
            <person name="Barry K."/>
            <person name="Miller A.N."/>
            <person name="Grigoriev I.V."/>
            <person name="Debuchy R."/>
            <person name="Gladieux P."/>
            <person name="Thoren M.H."/>
            <person name="Johannesson H."/>
        </authorList>
    </citation>
    <scope>NUCLEOTIDE SEQUENCE</scope>
    <source>
        <strain evidence="2">SMH2532-1</strain>
    </source>
</reference>
<dbReference type="AlphaFoldDB" id="A0AA39Y9T6"/>